<reference evidence="1 2" key="1">
    <citation type="submission" date="2016-02" db="EMBL/GenBank/DDBJ databases">
        <title>Band-tailed pigeon sequencing and assembly.</title>
        <authorList>
            <person name="Soares A.E."/>
            <person name="Novak B.J."/>
            <person name="Rice E.S."/>
            <person name="O'Connell B."/>
            <person name="Chang D."/>
            <person name="Weber S."/>
            <person name="Shapiro B."/>
        </authorList>
    </citation>
    <scope>NUCLEOTIDE SEQUENCE [LARGE SCALE GENOMIC DNA]</scope>
    <source>
        <strain evidence="1">BTP2013</strain>
        <tissue evidence="1">Blood</tissue>
    </source>
</reference>
<dbReference type="Proteomes" id="UP000190648">
    <property type="component" value="Unassembled WGS sequence"/>
</dbReference>
<name>A0A1V4J4Y4_PATFA</name>
<accession>A0A1V4J4Y4</accession>
<sequence>MLDFRGGLNKEEIWQENLTGQITLLISVSGKSTECTRNEGMSLRTLSKNKKPFLAEILNPTKTHSDLSDLTDQICQAASADEYVDFKRMRGIHFPAAQRHQRLGQNAEKHQELTLLFQWQTSTENSSVFMRADDGPS</sequence>
<keyword evidence="2" id="KW-1185">Reference proteome</keyword>
<organism evidence="1 2">
    <name type="scientific">Patagioenas fasciata monilis</name>
    <dbReference type="NCBI Taxonomy" id="372326"/>
    <lineage>
        <taxon>Eukaryota</taxon>
        <taxon>Metazoa</taxon>
        <taxon>Chordata</taxon>
        <taxon>Craniata</taxon>
        <taxon>Vertebrata</taxon>
        <taxon>Euteleostomi</taxon>
        <taxon>Archelosauria</taxon>
        <taxon>Archosauria</taxon>
        <taxon>Dinosauria</taxon>
        <taxon>Saurischia</taxon>
        <taxon>Theropoda</taxon>
        <taxon>Coelurosauria</taxon>
        <taxon>Aves</taxon>
        <taxon>Neognathae</taxon>
        <taxon>Neoaves</taxon>
        <taxon>Columbimorphae</taxon>
        <taxon>Columbiformes</taxon>
        <taxon>Columbidae</taxon>
        <taxon>Patagioenas</taxon>
    </lineage>
</organism>
<dbReference type="AlphaFoldDB" id="A0A1V4J4Y4"/>
<proteinExistence type="predicted"/>
<evidence type="ECO:0000313" key="1">
    <source>
        <dbReference type="EMBL" id="OPJ67189.1"/>
    </source>
</evidence>
<protein>
    <submittedName>
        <fullName evidence="1">Uncharacterized protein</fullName>
    </submittedName>
</protein>
<dbReference type="EMBL" id="LSYS01009367">
    <property type="protein sequence ID" value="OPJ67189.1"/>
    <property type="molecule type" value="Genomic_DNA"/>
</dbReference>
<gene>
    <name evidence="1" type="ORF">AV530_017085</name>
</gene>
<comment type="caution">
    <text evidence="1">The sequence shown here is derived from an EMBL/GenBank/DDBJ whole genome shotgun (WGS) entry which is preliminary data.</text>
</comment>
<evidence type="ECO:0000313" key="2">
    <source>
        <dbReference type="Proteomes" id="UP000190648"/>
    </source>
</evidence>